<comment type="caution">
    <text evidence="1">The sequence shown here is derived from an EMBL/GenBank/DDBJ whole genome shotgun (WGS) entry which is preliminary data.</text>
</comment>
<dbReference type="AlphaFoldDB" id="A0A645BKS2"/>
<evidence type="ECO:0000313" key="1">
    <source>
        <dbReference type="EMBL" id="MPM65907.1"/>
    </source>
</evidence>
<gene>
    <name evidence="1" type="ORF">SDC9_112811</name>
</gene>
<reference evidence="1" key="1">
    <citation type="submission" date="2019-08" db="EMBL/GenBank/DDBJ databases">
        <authorList>
            <person name="Kucharzyk K."/>
            <person name="Murdoch R.W."/>
            <person name="Higgins S."/>
            <person name="Loffler F."/>
        </authorList>
    </citation>
    <scope>NUCLEOTIDE SEQUENCE</scope>
</reference>
<organism evidence="1">
    <name type="scientific">bioreactor metagenome</name>
    <dbReference type="NCBI Taxonomy" id="1076179"/>
    <lineage>
        <taxon>unclassified sequences</taxon>
        <taxon>metagenomes</taxon>
        <taxon>ecological metagenomes</taxon>
    </lineage>
</organism>
<proteinExistence type="predicted"/>
<name>A0A645BKS2_9ZZZZ</name>
<accession>A0A645BKS2</accession>
<protein>
    <submittedName>
        <fullName evidence="1">Uncharacterized protein</fullName>
    </submittedName>
</protein>
<dbReference type="EMBL" id="VSSQ01020781">
    <property type="protein sequence ID" value="MPM65907.1"/>
    <property type="molecule type" value="Genomic_DNA"/>
</dbReference>
<sequence length="50" mass="5276">MTRVAIVVPPEVVEMDSGEGFFSVVVDDQYADLSLKALSSLINSGSLTMG</sequence>